<comment type="similarity">
    <text evidence="1">Belongs to the DNA repair enzymes AP/ExoA family.</text>
</comment>
<name>A0A839RU15_9ACTN</name>
<keyword evidence="10" id="KW-1185">Reference proteome</keyword>
<proteinExistence type="inferred from homology"/>
<evidence type="ECO:0000259" key="8">
    <source>
        <dbReference type="Pfam" id="PF03372"/>
    </source>
</evidence>
<keyword evidence="2 6" id="KW-0479">Metal-binding</keyword>
<dbReference type="NCBIfam" id="TIGR00633">
    <property type="entry name" value="xth"/>
    <property type="match status" value="1"/>
</dbReference>
<feature type="binding site" evidence="6">
    <location>
        <position position="262"/>
    </location>
    <ligand>
        <name>Mg(2+)</name>
        <dbReference type="ChEBI" id="CHEBI:18420"/>
        <label>1</label>
    </ligand>
</feature>
<feature type="active site" description="Proton donor/acceptor" evidence="5">
    <location>
        <position position="158"/>
    </location>
</feature>
<sequence length="270" mass="29282">MSSASSLTVSTVNVNGVRAAAKKGMLAWLHSSAADVVCLQETRADDEQLAKALAPVLDEGWHLSAASSAVKGRNGVAVLTRTAPAAVRVGFGDDEFSEAGRYIEVDIEYSGGPLTVASLYLPSGDVGTPRQDEKDRFLKSFGDYLGSIANRPQIICGDFNIAHTEADIKNWRGNLKSSGFLPHEREWLNGLIGDGQAWADVIRVLNPGAEGPYTWWSYRGKAFDNDAGWRIDYHITSRVLAGRASGARVERAPTYDARWSDHAPVTVRYA</sequence>
<evidence type="ECO:0000256" key="2">
    <source>
        <dbReference type="ARBA" id="ARBA00022723"/>
    </source>
</evidence>
<feature type="domain" description="Endonuclease/exonuclease/phosphatase" evidence="8">
    <location>
        <begin position="11"/>
        <end position="262"/>
    </location>
</feature>
<dbReference type="InterPro" id="IPR036691">
    <property type="entry name" value="Endo/exonu/phosph_ase_sf"/>
</dbReference>
<dbReference type="InterPro" id="IPR004808">
    <property type="entry name" value="AP_endonuc_1"/>
</dbReference>
<dbReference type="Pfam" id="PF03372">
    <property type="entry name" value="Exo_endo_phos"/>
    <property type="match status" value="1"/>
</dbReference>
<evidence type="ECO:0000256" key="4">
    <source>
        <dbReference type="ARBA" id="ARBA00022842"/>
    </source>
</evidence>
<feature type="site" description="Important for catalytic activity" evidence="7">
    <location>
        <position position="232"/>
    </location>
</feature>
<dbReference type="Gene3D" id="3.60.10.10">
    <property type="entry name" value="Endonuclease/exonuclease/phosphatase"/>
    <property type="match status" value="1"/>
</dbReference>
<dbReference type="EC" id="3.1.11.2" evidence="9"/>
<dbReference type="InterPro" id="IPR005135">
    <property type="entry name" value="Endo/exonuclease/phosphatase"/>
</dbReference>
<protein>
    <submittedName>
        <fullName evidence="9">Exodeoxyribonuclease-3</fullName>
        <ecNumber evidence="9">3.1.11.2</ecNumber>
    </submittedName>
</protein>
<dbReference type="GO" id="GO:0008311">
    <property type="term" value="F:double-stranded DNA 3'-5' DNA exonuclease activity"/>
    <property type="evidence" value="ECO:0007669"/>
    <property type="project" value="UniProtKB-EC"/>
</dbReference>
<dbReference type="PANTHER" id="PTHR43250">
    <property type="entry name" value="EXODEOXYRIBONUCLEASE III"/>
    <property type="match status" value="1"/>
</dbReference>
<dbReference type="PROSITE" id="PS51435">
    <property type="entry name" value="AP_NUCLEASE_F1_4"/>
    <property type="match status" value="1"/>
</dbReference>
<feature type="binding site" evidence="6">
    <location>
        <position position="261"/>
    </location>
    <ligand>
        <name>Mg(2+)</name>
        <dbReference type="ChEBI" id="CHEBI:18420"/>
        <label>1</label>
    </ligand>
</feature>
<accession>A0A839RU15</accession>
<gene>
    <name evidence="9" type="ORF">FHU29_004204</name>
</gene>
<evidence type="ECO:0000256" key="7">
    <source>
        <dbReference type="PIRSR" id="PIRSR604808-3"/>
    </source>
</evidence>
<feature type="active site" evidence="5">
    <location>
        <position position="120"/>
    </location>
</feature>
<dbReference type="InterPro" id="IPR037493">
    <property type="entry name" value="ExoIII-like"/>
</dbReference>
<dbReference type="PANTHER" id="PTHR43250:SF2">
    <property type="entry name" value="EXODEOXYRIBONUCLEASE III"/>
    <property type="match status" value="1"/>
</dbReference>
<dbReference type="OrthoDB" id="9803914at2"/>
<comment type="caution">
    <text evidence="9">The sequence shown here is derived from an EMBL/GenBank/DDBJ whole genome shotgun (WGS) entry which is preliminary data.</text>
</comment>
<feature type="site" description="Transition state stabilizer" evidence="7">
    <location>
        <position position="160"/>
    </location>
</feature>
<dbReference type="NCBIfam" id="TIGR00195">
    <property type="entry name" value="exoDNase_III"/>
    <property type="match status" value="1"/>
</dbReference>
<evidence type="ECO:0000256" key="5">
    <source>
        <dbReference type="PIRSR" id="PIRSR604808-1"/>
    </source>
</evidence>
<dbReference type="CDD" id="cd10281">
    <property type="entry name" value="Nape_like_AP-endo"/>
    <property type="match status" value="1"/>
</dbReference>
<evidence type="ECO:0000313" key="9">
    <source>
        <dbReference type="EMBL" id="MBB3039716.1"/>
    </source>
</evidence>
<dbReference type="GO" id="GO:0046872">
    <property type="term" value="F:metal ion binding"/>
    <property type="evidence" value="ECO:0007669"/>
    <property type="project" value="UniProtKB-KW"/>
</dbReference>
<feature type="binding site" evidence="6">
    <location>
        <position position="160"/>
    </location>
    <ligand>
        <name>Mg(2+)</name>
        <dbReference type="ChEBI" id="CHEBI:18420"/>
        <label>1</label>
    </ligand>
</feature>
<dbReference type="SUPFAM" id="SSF56219">
    <property type="entry name" value="DNase I-like"/>
    <property type="match status" value="1"/>
</dbReference>
<dbReference type="GO" id="GO:0006281">
    <property type="term" value="P:DNA repair"/>
    <property type="evidence" value="ECO:0007669"/>
    <property type="project" value="InterPro"/>
</dbReference>
<feature type="binding site" evidence="6">
    <location>
        <position position="13"/>
    </location>
    <ligand>
        <name>Mg(2+)</name>
        <dbReference type="ChEBI" id="CHEBI:18420"/>
        <label>1</label>
    </ligand>
</feature>
<keyword evidence="6" id="KW-0464">Manganese</keyword>
<keyword evidence="4 6" id="KW-0460">Magnesium</keyword>
<feature type="binding site" evidence="6">
    <location>
        <position position="41"/>
    </location>
    <ligand>
        <name>Mg(2+)</name>
        <dbReference type="ChEBI" id="CHEBI:18420"/>
        <label>1</label>
    </ligand>
</feature>
<evidence type="ECO:0000313" key="10">
    <source>
        <dbReference type="Proteomes" id="UP000567922"/>
    </source>
</evidence>
<evidence type="ECO:0000256" key="6">
    <source>
        <dbReference type="PIRSR" id="PIRSR604808-2"/>
    </source>
</evidence>
<dbReference type="AlphaFoldDB" id="A0A839RU15"/>
<reference evidence="9 10" key="1">
    <citation type="submission" date="2020-08" db="EMBL/GenBank/DDBJ databases">
        <title>Sequencing the genomes of 1000 actinobacteria strains.</title>
        <authorList>
            <person name="Klenk H.-P."/>
        </authorList>
    </citation>
    <scope>NUCLEOTIDE SEQUENCE [LARGE SCALE GENOMIC DNA]</scope>
    <source>
        <strain evidence="9 10">DSM 45258</strain>
    </source>
</reference>
<feature type="active site" description="Proton acceptor" evidence="5">
    <location>
        <position position="262"/>
    </location>
</feature>
<feature type="binding site" evidence="6">
    <location>
        <position position="158"/>
    </location>
    <ligand>
        <name>Mg(2+)</name>
        <dbReference type="ChEBI" id="CHEBI:18420"/>
        <label>1</label>
    </ligand>
</feature>
<dbReference type="RefSeq" id="WP_064438293.1">
    <property type="nucleotide sequence ID" value="NZ_BDDI01000001.1"/>
</dbReference>
<comment type="cofactor">
    <cofactor evidence="6">
        <name>Mg(2+)</name>
        <dbReference type="ChEBI" id="CHEBI:18420"/>
    </cofactor>
    <cofactor evidence="6">
        <name>Mn(2+)</name>
        <dbReference type="ChEBI" id="CHEBI:29035"/>
    </cofactor>
    <text evidence="6">Probably binds two magnesium or manganese ions per subunit.</text>
</comment>
<organism evidence="9 10">
    <name type="scientific">Hoyosella altamirensis</name>
    <dbReference type="NCBI Taxonomy" id="616997"/>
    <lineage>
        <taxon>Bacteria</taxon>
        <taxon>Bacillati</taxon>
        <taxon>Actinomycetota</taxon>
        <taxon>Actinomycetes</taxon>
        <taxon>Mycobacteriales</taxon>
        <taxon>Hoyosellaceae</taxon>
        <taxon>Hoyosella</taxon>
    </lineage>
</organism>
<keyword evidence="3 9" id="KW-0378">Hydrolase</keyword>
<evidence type="ECO:0000256" key="3">
    <source>
        <dbReference type="ARBA" id="ARBA00022801"/>
    </source>
</evidence>
<dbReference type="Proteomes" id="UP000567922">
    <property type="component" value="Unassembled WGS sequence"/>
</dbReference>
<evidence type="ECO:0000256" key="1">
    <source>
        <dbReference type="ARBA" id="ARBA00007092"/>
    </source>
</evidence>
<feature type="site" description="Interaction with DNA substrate" evidence="7">
    <location>
        <position position="262"/>
    </location>
</feature>
<dbReference type="EMBL" id="JACHWS010000004">
    <property type="protein sequence ID" value="MBB3039716.1"/>
    <property type="molecule type" value="Genomic_DNA"/>
</dbReference>